<dbReference type="SUPFAM" id="SSF47769">
    <property type="entry name" value="SAM/Pointed domain"/>
    <property type="match status" value="1"/>
</dbReference>
<accession>I7MES6</accession>
<dbReference type="InterPro" id="IPR013761">
    <property type="entry name" value="SAM/pointed_sf"/>
</dbReference>
<dbReference type="OrthoDB" id="424608at2759"/>
<dbReference type="PROSITE" id="PS50012">
    <property type="entry name" value="RCC1_3"/>
    <property type="match status" value="1"/>
</dbReference>
<dbReference type="STRING" id="312017.I7MES6"/>
<dbReference type="InParanoid" id="I7MES6"/>
<reference evidence="6" key="1">
    <citation type="journal article" date="2006" name="PLoS Biol.">
        <title>Macronuclear genome sequence of the ciliate Tetrahymena thermophila, a model eukaryote.</title>
        <authorList>
            <person name="Eisen J.A."/>
            <person name="Coyne R.S."/>
            <person name="Wu M."/>
            <person name="Wu D."/>
            <person name="Thiagarajan M."/>
            <person name="Wortman J.R."/>
            <person name="Badger J.H."/>
            <person name="Ren Q."/>
            <person name="Amedeo P."/>
            <person name="Jones K.M."/>
            <person name="Tallon L.J."/>
            <person name="Delcher A.L."/>
            <person name="Salzberg S.L."/>
            <person name="Silva J.C."/>
            <person name="Haas B.J."/>
            <person name="Majoros W.H."/>
            <person name="Farzad M."/>
            <person name="Carlton J.M."/>
            <person name="Smith R.K. Jr."/>
            <person name="Garg J."/>
            <person name="Pearlman R.E."/>
            <person name="Karrer K.M."/>
            <person name="Sun L."/>
            <person name="Manning G."/>
            <person name="Elde N.C."/>
            <person name="Turkewitz A.P."/>
            <person name="Asai D.J."/>
            <person name="Wilkes D.E."/>
            <person name="Wang Y."/>
            <person name="Cai H."/>
            <person name="Collins K."/>
            <person name="Stewart B.A."/>
            <person name="Lee S.R."/>
            <person name="Wilamowska K."/>
            <person name="Weinberg Z."/>
            <person name="Ruzzo W.L."/>
            <person name="Wloga D."/>
            <person name="Gaertig J."/>
            <person name="Frankel J."/>
            <person name="Tsao C.-C."/>
            <person name="Gorovsky M.A."/>
            <person name="Keeling P.J."/>
            <person name="Waller R.F."/>
            <person name="Patron N.J."/>
            <person name="Cherry J.M."/>
            <person name="Stover N.A."/>
            <person name="Krieger C.J."/>
            <person name="del Toro C."/>
            <person name="Ryder H.F."/>
            <person name="Williamson S.C."/>
            <person name="Barbeau R.A."/>
            <person name="Hamilton E.P."/>
            <person name="Orias E."/>
        </authorList>
    </citation>
    <scope>NUCLEOTIDE SEQUENCE [LARGE SCALE GENOMIC DNA]</scope>
    <source>
        <strain evidence="6">SB210</strain>
    </source>
</reference>
<organism evidence="5 6">
    <name type="scientific">Tetrahymena thermophila (strain SB210)</name>
    <dbReference type="NCBI Taxonomy" id="312017"/>
    <lineage>
        <taxon>Eukaryota</taxon>
        <taxon>Sar</taxon>
        <taxon>Alveolata</taxon>
        <taxon>Ciliophora</taxon>
        <taxon>Intramacronucleata</taxon>
        <taxon>Oligohymenophorea</taxon>
        <taxon>Hymenostomatida</taxon>
        <taxon>Tetrahymenina</taxon>
        <taxon>Tetrahymenidae</taxon>
        <taxon>Tetrahymena</taxon>
    </lineage>
</organism>
<dbReference type="AlphaFoldDB" id="I7MES6"/>
<dbReference type="InterPro" id="IPR009091">
    <property type="entry name" value="RCC1/BLIP-II"/>
</dbReference>
<feature type="domain" description="BTB" evidence="3">
    <location>
        <begin position="25"/>
        <end position="97"/>
    </location>
</feature>
<evidence type="ECO:0000313" key="6">
    <source>
        <dbReference type="Proteomes" id="UP000009168"/>
    </source>
</evidence>
<dbReference type="GeneID" id="7843319"/>
<dbReference type="InterPro" id="IPR000408">
    <property type="entry name" value="Reg_chr_condens"/>
</dbReference>
<dbReference type="PROSITE" id="PS50097">
    <property type="entry name" value="BTB"/>
    <property type="match status" value="1"/>
</dbReference>
<dbReference type="InterPro" id="IPR000210">
    <property type="entry name" value="BTB/POZ_dom"/>
</dbReference>
<feature type="compositionally biased region" description="Basic and acidic residues" evidence="2">
    <location>
        <begin position="548"/>
        <end position="560"/>
    </location>
</feature>
<feature type="compositionally biased region" description="Polar residues" evidence="2">
    <location>
        <begin position="561"/>
        <end position="572"/>
    </location>
</feature>
<dbReference type="HOGENOM" id="CLU_022854_0_0_1"/>
<dbReference type="eggNOG" id="ENOG502RW42">
    <property type="taxonomic scope" value="Eukaryota"/>
</dbReference>
<dbReference type="SUPFAM" id="SSF50985">
    <property type="entry name" value="RCC1/BLIP-II"/>
    <property type="match status" value="1"/>
</dbReference>
<proteinExistence type="predicted"/>
<dbReference type="Gene3D" id="1.10.150.50">
    <property type="entry name" value="Transcription Factor, Ets-1"/>
    <property type="match status" value="1"/>
</dbReference>
<feature type="compositionally biased region" description="Low complexity" evidence="2">
    <location>
        <begin position="573"/>
        <end position="589"/>
    </location>
</feature>
<dbReference type="InterPro" id="IPR040459">
    <property type="entry name" value="MJ1316"/>
</dbReference>
<evidence type="ECO:0000256" key="2">
    <source>
        <dbReference type="SAM" id="MobiDB-lite"/>
    </source>
</evidence>
<feature type="compositionally biased region" description="Basic and acidic residues" evidence="2">
    <location>
        <begin position="517"/>
        <end position="539"/>
    </location>
</feature>
<dbReference type="Pfam" id="PF04457">
    <property type="entry name" value="MJ1316"/>
    <property type="match status" value="1"/>
</dbReference>
<evidence type="ECO:0000256" key="1">
    <source>
        <dbReference type="PROSITE-ProRule" id="PRU00235"/>
    </source>
</evidence>
<feature type="domain" description="SAM" evidence="4">
    <location>
        <begin position="379"/>
        <end position="444"/>
    </location>
</feature>
<dbReference type="PROSITE" id="PS50105">
    <property type="entry name" value="SAM_DOMAIN"/>
    <property type="match status" value="1"/>
</dbReference>
<dbReference type="OMA" id="NEELQVW"/>
<sequence length="730" mass="85209">MSDESSQQLQLQNAKQEQSKKIQNKDIFLKISEFLNISELCKLMRANKQILSNCQEYFRQKLYKMRYITEQQFQDVQNTDYGKIYRQIYNRDVLFTNISQFPIDKQSVDDLKVYRSRSQKKLFNIGIKKFSIGTKFTAFQTHENALYFCKTTEYFASDEDFEYIRRTNVTKFSTSPRNFIYLTGAGAVYIVFHEEEKPCSQLREIVLEWTLEIPVNHFKASYGMAAFLIKETEAQRPVFSAQLNRIVSGQEIGSKNNSQQMGVDDTKLNIVVYHINDLIPEDVNNPISNNQRMKRVSEYQFNDSLSFAVGYHQLLLVGLDNRLYHVDLSNYVNIGGVQPNVLPAKLHEGLSKKYITKVFSGFASFFAYEREQIPPMDQWNTEQVIQFLNSFEEFQDYINIVKYEGIKGSDLSNMNKKFMKDRLGLVRDDLQLKIQTEIIKYKETTYKPEKLYGWGKNDSGQLGQAKCSNISIPKEIEIPSLSVNDEIDVIKVGWRNSLMITKEKRIFITENRERKVEKKLPEKHEADVDSEEEKKENKNNKKQKKNKKESEDLTSKDKGQKANNSKGNQKQGNSNSQTSKTSSQANQQQETTTRWIEITDKFTELKDKRKYKIIEVSCAKDTVCVLGNCYDNKKLAQLQRGGVEQEIGEDDEEEYKKKLTPILSIINRIKWDPALDKSDFSIVYQDRFLKDLEMDFDTFDISDVKSYRVTQIKKNGKVVWDREKKFEDVS</sequence>
<name>I7MES6_TETTS</name>
<dbReference type="RefSeq" id="XP_001017758.2">
    <property type="nucleotide sequence ID" value="XM_001017758.3"/>
</dbReference>
<feature type="region of interest" description="Disordered" evidence="2">
    <location>
        <begin position="517"/>
        <end position="592"/>
    </location>
</feature>
<protein>
    <submittedName>
        <fullName evidence="5">XPG I-region family protein</fullName>
    </submittedName>
</protein>
<evidence type="ECO:0000313" key="5">
    <source>
        <dbReference type="EMBL" id="EAR97513.2"/>
    </source>
</evidence>
<evidence type="ECO:0000259" key="4">
    <source>
        <dbReference type="PROSITE" id="PS50105"/>
    </source>
</evidence>
<dbReference type="InterPro" id="IPR001660">
    <property type="entry name" value="SAM"/>
</dbReference>
<gene>
    <name evidence="5" type="ORF">TTHERM_00437620</name>
</gene>
<dbReference type="Gene3D" id="2.130.10.30">
    <property type="entry name" value="Regulator of chromosome condensation 1/beta-lactamase-inhibitor protein II"/>
    <property type="match status" value="1"/>
</dbReference>
<dbReference type="Pfam" id="PF07647">
    <property type="entry name" value="SAM_2"/>
    <property type="match status" value="1"/>
</dbReference>
<feature type="repeat" description="RCC1" evidence="1">
    <location>
        <begin position="449"/>
        <end position="503"/>
    </location>
</feature>
<evidence type="ECO:0000259" key="3">
    <source>
        <dbReference type="PROSITE" id="PS50097"/>
    </source>
</evidence>
<keyword evidence="6" id="KW-1185">Reference proteome</keyword>
<dbReference type="EMBL" id="GG662663">
    <property type="protein sequence ID" value="EAR97513.2"/>
    <property type="molecule type" value="Genomic_DNA"/>
</dbReference>
<dbReference type="Pfam" id="PF00415">
    <property type="entry name" value="RCC1"/>
    <property type="match status" value="1"/>
</dbReference>
<dbReference type="KEGG" id="tet:TTHERM_00437620"/>
<dbReference type="Proteomes" id="UP000009168">
    <property type="component" value="Unassembled WGS sequence"/>
</dbReference>